<dbReference type="EMBL" id="BNEE01000006">
    <property type="protein sequence ID" value="GHI85448.1"/>
    <property type="molecule type" value="Genomic_DNA"/>
</dbReference>
<accession>A0A919H2E4</accession>
<keyword evidence="3" id="KW-1185">Reference proteome</keyword>
<reference evidence="2" key="1">
    <citation type="submission" date="2020-09" db="EMBL/GenBank/DDBJ databases">
        <title>Whole genome shotgun sequence of Streptomyces xanthophaeus NBRC 12829.</title>
        <authorList>
            <person name="Komaki H."/>
            <person name="Tamura T."/>
        </authorList>
    </citation>
    <scope>NUCLEOTIDE SEQUENCE</scope>
    <source>
        <strain evidence="2">NBRC 12829</strain>
    </source>
</reference>
<feature type="compositionally biased region" description="Pro residues" evidence="1">
    <location>
        <begin position="16"/>
        <end position="29"/>
    </location>
</feature>
<sequence>MRDPHSSPFAAAPERLPVPGPAPEPGPGPLPCCPVCDRAPQRISWRQRPGEPVVLAFDPCGHRASSPAAPVLAVLPPYGPGA</sequence>
<evidence type="ECO:0000256" key="1">
    <source>
        <dbReference type="SAM" id="MobiDB-lite"/>
    </source>
</evidence>
<proteinExistence type="predicted"/>
<protein>
    <submittedName>
        <fullName evidence="2">Uncharacterized protein</fullName>
    </submittedName>
</protein>
<name>A0A919H2E4_9ACTN</name>
<comment type="caution">
    <text evidence="2">The sequence shown here is derived from an EMBL/GenBank/DDBJ whole genome shotgun (WGS) entry which is preliminary data.</text>
</comment>
<organism evidence="2 3">
    <name type="scientific">Streptomyces xanthophaeus</name>
    <dbReference type="NCBI Taxonomy" id="67385"/>
    <lineage>
        <taxon>Bacteria</taxon>
        <taxon>Bacillati</taxon>
        <taxon>Actinomycetota</taxon>
        <taxon>Actinomycetes</taxon>
        <taxon>Kitasatosporales</taxon>
        <taxon>Streptomycetaceae</taxon>
        <taxon>Streptomyces</taxon>
    </lineage>
</organism>
<dbReference type="RefSeq" id="WP_031140425.1">
    <property type="nucleotide sequence ID" value="NZ_BNEE01000006.1"/>
</dbReference>
<dbReference type="AlphaFoldDB" id="A0A919H2E4"/>
<evidence type="ECO:0000313" key="3">
    <source>
        <dbReference type="Proteomes" id="UP000600026"/>
    </source>
</evidence>
<dbReference type="Proteomes" id="UP000600026">
    <property type="component" value="Unassembled WGS sequence"/>
</dbReference>
<feature type="region of interest" description="Disordered" evidence="1">
    <location>
        <begin position="1"/>
        <end position="29"/>
    </location>
</feature>
<evidence type="ECO:0000313" key="2">
    <source>
        <dbReference type="EMBL" id="GHI85448.1"/>
    </source>
</evidence>
<gene>
    <name evidence="2" type="ORF">Sxan_28120</name>
</gene>